<dbReference type="CDD" id="cd10456">
    <property type="entry name" value="GIY-YIG_UPF0213"/>
    <property type="match status" value="1"/>
</dbReference>
<proteinExistence type="inferred from homology"/>
<evidence type="ECO:0000313" key="4">
    <source>
        <dbReference type="Proteomes" id="UP000022311"/>
    </source>
</evidence>
<sequence length="131" mass="15088">MFTRKFAASQLNFPYKSAQNAKFNRKKNEMTSRNWSLYLIRQKNNALYCGITTDVPRRFKQHESGIGAKALKGKAPLTLVFHCTAGDRAEASRLEYRVKQLSKQAKERLVIDQPDDLQHYLAAYTLSKCDE</sequence>
<comment type="similarity">
    <text evidence="1">Belongs to the UPF0213 family.</text>
</comment>
<comment type="caution">
    <text evidence="3">The sequence shown here is derived from an EMBL/GenBank/DDBJ whole genome shotgun (WGS) entry which is preliminary data.</text>
</comment>
<name>A0AAV3M228_9GAMM</name>
<dbReference type="PANTHER" id="PTHR34477:SF1">
    <property type="entry name" value="UPF0213 PROTEIN YHBQ"/>
    <property type="match status" value="1"/>
</dbReference>
<reference evidence="3 4" key="1">
    <citation type="submission" date="2014-01" db="EMBL/GenBank/DDBJ databases">
        <authorList>
            <person name="Durkin A.S."/>
            <person name="McCorrison J."/>
            <person name="Torralba M."/>
            <person name="Gillis M."/>
            <person name="Haft D.H."/>
            <person name="Methe B."/>
            <person name="Sutton G."/>
            <person name="Nelson K.E."/>
        </authorList>
    </citation>
    <scope>NUCLEOTIDE SEQUENCE [LARGE SCALE GENOMIC DNA]</scope>
    <source>
        <strain evidence="3 4">205/92</strain>
    </source>
</reference>
<dbReference type="PROSITE" id="PS50164">
    <property type="entry name" value="GIY_YIG"/>
    <property type="match status" value="1"/>
</dbReference>
<dbReference type="EMBL" id="JALD01000065">
    <property type="protein sequence ID" value="EUD09851.1"/>
    <property type="molecule type" value="Genomic_DNA"/>
</dbReference>
<organism evidence="3 4">
    <name type="scientific">Providencia alcalifaciens 205/92</name>
    <dbReference type="NCBI Taxonomy" id="1256988"/>
    <lineage>
        <taxon>Bacteria</taxon>
        <taxon>Pseudomonadati</taxon>
        <taxon>Pseudomonadota</taxon>
        <taxon>Gammaproteobacteria</taxon>
        <taxon>Enterobacterales</taxon>
        <taxon>Morganellaceae</taxon>
        <taxon>Providencia</taxon>
    </lineage>
</organism>
<dbReference type="Pfam" id="PF01541">
    <property type="entry name" value="GIY-YIG"/>
    <property type="match status" value="1"/>
</dbReference>
<dbReference type="Gene3D" id="3.40.1440.10">
    <property type="entry name" value="GIY-YIG endonuclease"/>
    <property type="match status" value="1"/>
</dbReference>
<dbReference type="AlphaFoldDB" id="A0AAV3M228"/>
<dbReference type="PANTHER" id="PTHR34477">
    <property type="entry name" value="UPF0213 PROTEIN YHBQ"/>
    <property type="match status" value="1"/>
</dbReference>
<dbReference type="InterPro" id="IPR000305">
    <property type="entry name" value="GIY-YIG_endonuc"/>
</dbReference>
<dbReference type="Proteomes" id="UP000022311">
    <property type="component" value="Unassembled WGS sequence"/>
</dbReference>
<accession>A0AAV3M228</accession>
<evidence type="ECO:0000259" key="2">
    <source>
        <dbReference type="PROSITE" id="PS50164"/>
    </source>
</evidence>
<evidence type="ECO:0000256" key="1">
    <source>
        <dbReference type="ARBA" id="ARBA00007435"/>
    </source>
</evidence>
<protein>
    <submittedName>
        <fullName evidence="3">GIY-YIG catalytic domain protein</fullName>
    </submittedName>
</protein>
<evidence type="ECO:0000313" key="3">
    <source>
        <dbReference type="EMBL" id="EUD09851.1"/>
    </source>
</evidence>
<gene>
    <name evidence="3" type="ORF">HMPREF1563_0530</name>
</gene>
<dbReference type="SUPFAM" id="SSF82771">
    <property type="entry name" value="GIY-YIG endonuclease"/>
    <property type="match status" value="1"/>
</dbReference>
<dbReference type="InterPro" id="IPR035901">
    <property type="entry name" value="GIY-YIG_endonuc_sf"/>
</dbReference>
<feature type="domain" description="GIY-YIG" evidence="2">
    <location>
        <begin position="33"/>
        <end position="108"/>
    </location>
</feature>
<dbReference type="InterPro" id="IPR050190">
    <property type="entry name" value="UPF0213_domain"/>
</dbReference>